<dbReference type="EMBL" id="GBRH01182477">
    <property type="protein sequence ID" value="JAE15419.1"/>
    <property type="molecule type" value="Transcribed_RNA"/>
</dbReference>
<reference evidence="2" key="1">
    <citation type="submission" date="2014-09" db="EMBL/GenBank/DDBJ databases">
        <authorList>
            <person name="Magalhaes I.L.F."/>
            <person name="Oliveira U."/>
            <person name="Santos F.R."/>
            <person name="Vidigal T.H.D.A."/>
            <person name="Brescovit A.D."/>
            <person name="Santos A.J."/>
        </authorList>
    </citation>
    <scope>NUCLEOTIDE SEQUENCE</scope>
    <source>
        <tissue evidence="2">Shoot tissue taken approximately 20 cm above the soil surface</tissue>
    </source>
</reference>
<organism evidence="2">
    <name type="scientific">Arundo donax</name>
    <name type="common">Giant reed</name>
    <name type="synonym">Donax arundinaceus</name>
    <dbReference type="NCBI Taxonomy" id="35708"/>
    <lineage>
        <taxon>Eukaryota</taxon>
        <taxon>Viridiplantae</taxon>
        <taxon>Streptophyta</taxon>
        <taxon>Embryophyta</taxon>
        <taxon>Tracheophyta</taxon>
        <taxon>Spermatophyta</taxon>
        <taxon>Magnoliopsida</taxon>
        <taxon>Liliopsida</taxon>
        <taxon>Poales</taxon>
        <taxon>Poaceae</taxon>
        <taxon>PACMAD clade</taxon>
        <taxon>Arundinoideae</taxon>
        <taxon>Arundineae</taxon>
        <taxon>Arundo</taxon>
    </lineage>
</organism>
<accession>A0A0A9FVZ9</accession>
<protein>
    <submittedName>
        <fullName evidence="2">Uncharacterized protein</fullName>
    </submittedName>
</protein>
<sequence length="27" mass="2921">MELLPPSLPPSWNGGMERSGESTTDCE</sequence>
<evidence type="ECO:0000256" key="1">
    <source>
        <dbReference type="SAM" id="MobiDB-lite"/>
    </source>
</evidence>
<reference evidence="2" key="2">
    <citation type="journal article" date="2015" name="Data Brief">
        <title>Shoot transcriptome of the giant reed, Arundo donax.</title>
        <authorList>
            <person name="Barrero R.A."/>
            <person name="Guerrero F.D."/>
            <person name="Moolhuijzen P."/>
            <person name="Goolsby J.A."/>
            <person name="Tidwell J."/>
            <person name="Bellgard S.E."/>
            <person name="Bellgard M.I."/>
        </authorList>
    </citation>
    <scope>NUCLEOTIDE SEQUENCE</scope>
    <source>
        <tissue evidence="2">Shoot tissue taken approximately 20 cm above the soil surface</tissue>
    </source>
</reference>
<name>A0A0A9FVZ9_ARUDO</name>
<dbReference type="AlphaFoldDB" id="A0A0A9FVZ9"/>
<evidence type="ECO:0000313" key="2">
    <source>
        <dbReference type="EMBL" id="JAE15419.1"/>
    </source>
</evidence>
<proteinExistence type="predicted"/>
<feature type="region of interest" description="Disordered" evidence="1">
    <location>
        <begin position="1"/>
        <end position="27"/>
    </location>
</feature>